<dbReference type="AlphaFoldDB" id="A0A1A8XAK3"/>
<evidence type="ECO:0000313" key="2">
    <source>
        <dbReference type="EMBL" id="SBT01294.1"/>
    </source>
</evidence>
<dbReference type="Proteomes" id="UP000078546">
    <property type="component" value="Unassembled WGS sequence"/>
</dbReference>
<reference evidence="2" key="2">
    <citation type="submission" date="2016-05" db="EMBL/GenBank/DDBJ databases">
        <authorList>
            <person name="Lavstsen T."/>
            <person name="Jespersen J.S."/>
        </authorList>
    </citation>
    <scope>NUCLEOTIDE SEQUENCE [LARGE SCALE GENOMIC DNA]</scope>
</reference>
<reference evidence="3 4" key="1">
    <citation type="submission" date="2016-05" db="EMBL/GenBank/DDBJ databases">
        <authorList>
            <person name="Naeem Raeece"/>
        </authorList>
    </citation>
    <scope>NUCLEOTIDE SEQUENCE [LARGE SCALE GENOMIC DNA]</scope>
</reference>
<dbReference type="EMBL" id="FLQV01002408">
    <property type="protein sequence ID" value="SBT01294.1"/>
    <property type="molecule type" value="Genomic_DNA"/>
</dbReference>
<evidence type="ECO:0000313" key="4">
    <source>
        <dbReference type="Proteomes" id="UP000078560"/>
    </source>
</evidence>
<dbReference type="Proteomes" id="UP000078560">
    <property type="component" value="Unassembled WGS sequence"/>
</dbReference>
<protein>
    <submittedName>
        <fullName evidence="2">Uncharacterized protein</fullName>
    </submittedName>
</protein>
<proteinExistence type="predicted"/>
<evidence type="ECO:0000313" key="3">
    <source>
        <dbReference type="Proteomes" id="UP000078546"/>
    </source>
</evidence>
<gene>
    <name evidence="2" type="ORF">POVCU1_065830</name>
    <name evidence="1" type="ORF">POVCU2_0097820</name>
</gene>
<accession>A0A1A8XAK3</accession>
<organism evidence="2 3">
    <name type="scientific">Plasmodium ovale curtisi</name>
    <dbReference type="NCBI Taxonomy" id="864141"/>
    <lineage>
        <taxon>Eukaryota</taxon>
        <taxon>Sar</taxon>
        <taxon>Alveolata</taxon>
        <taxon>Apicomplexa</taxon>
        <taxon>Aconoidasida</taxon>
        <taxon>Haemosporida</taxon>
        <taxon>Plasmodiidae</taxon>
        <taxon>Plasmodium</taxon>
        <taxon>Plasmodium (Plasmodium)</taxon>
    </lineage>
</organism>
<name>A0A1A8XAK3_PLAOA</name>
<evidence type="ECO:0000313" key="1">
    <source>
        <dbReference type="EMBL" id="SBS95679.1"/>
    </source>
</evidence>
<dbReference type="EMBL" id="FLQU01002126">
    <property type="protein sequence ID" value="SBS95679.1"/>
    <property type="molecule type" value="Genomic_DNA"/>
</dbReference>
<sequence length="73" mass="8569">MPKASRKCQKLPENVKSYQKMPKTTRKCQKKPFQKNFNCVMYSRIRKGFIKLYQTRTSPPNIATIGENCKAKK</sequence>